<name>A0A2R6NKL9_9APHY</name>
<dbReference type="Proteomes" id="UP000186601">
    <property type="component" value="Unassembled WGS sequence"/>
</dbReference>
<dbReference type="EMBL" id="MLYV02001132">
    <property type="protein sequence ID" value="PSR72851.1"/>
    <property type="molecule type" value="Genomic_DNA"/>
</dbReference>
<protein>
    <submittedName>
        <fullName evidence="1">Uncharacterized protein</fullName>
    </submittedName>
</protein>
<accession>A0A2R6NKL9</accession>
<keyword evidence="2" id="KW-1185">Reference proteome</keyword>
<dbReference type="AlphaFoldDB" id="A0A2R6NKL9"/>
<gene>
    <name evidence="1" type="ORF">PHLCEN_2v11288</name>
</gene>
<evidence type="ECO:0000313" key="1">
    <source>
        <dbReference type="EMBL" id="PSR72851.1"/>
    </source>
</evidence>
<organism evidence="1 2">
    <name type="scientific">Hermanssonia centrifuga</name>
    <dbReference type="NCBI Taxonomy" id="98765"/>
    <lineage>
        <taxon>Eukaryota</taxon>
        <taxon>Fungi</taxon>
        <taxon>Dikarya</taxon>
        <taxon>Basidiomycota</taxon>
        <taxon>Agaricomycotina</taxon>
        <taxon>Agaricomycetes</taxon>
        <taxon>Polyporales</taxon>
        <taxon>Meruliaceae</taxon>
        <taxon>Hermanssonia</taxon>
    </lineage>
</organism>
<proteinExistence type="predicted"/>
<evidence type="ECO:0000313" key="2">
    <source>
        <dbReference type="Proteomes" id="UP000186601"/>
    </source>
</evidence>
<reference evidence="1 2" key="1">
    <citation type="submission" date="2018-02" db="EMBL/GenBank/DDBJ databases">
        <title>Genome sequence of the basidiomycete white-rot fungus Phlebia centrifuga.</title>
        <authorList>
            <person name="Granchi Z."/>
            <person name="Peng M."/>
            <person name="de Vries R.P."/>
            <person name="Hilden K."/>
            <person name="Makela M.R."/>
            <person name="Grigoriev I."/>
            <person name="Riley R."/>
        </authorList>
    </citation>
    <scope>NUCLEOTIDE SEQUENCE [LARGE SCALE GENOMIC DNA]</scope>
    <source>
        <strain evidence="1 2">FBCC195</strain>
    </source>
</reference>
<sequence>MTPAGPPWSSSAPMFPTKLAKVGTRNPGNENRELKRLWVSFSGSPSCRKLRRKREIRIGVNLSDAGQ</sequence>
<comment type="caution">
    <text evidence="1">The sequence shown here is derived from an EMBL/GenBank/DDBJ whole genome shotgun (WGS) entry which is preliminary data.</text>
</comment>